<evidence type="ECO:0000256" key="1">
    <source>
        <dbReference type="SAM" id="MobiDB-lite"/>
    </source>
</evidence>
<dbReference type="EMBL" id="GG666512">
    <property type="protein sequence ID" value="EEN60399.1"/>
    <property type="molecule type" value="Genomic_DNA"/>
</dbReference>
<feature type="domain" description="Kinesin-like protein KIF26A/B helical" evidence="2">
    <location>
        <begin position="133"/>
        <end position="188"/>
    </location>
</feature>
<dbReference type="InterPro" id="IPR027640">
    <property type="entry name" value="Kinesin-like_fam"/>
</dbReference>
<dbReference type="PANTHER" id="PTHR21608:SF7">
    <property type="entry name" value="KINESIN-LIKE PROTEIN CG14535"/>
    <property type="match status" value="1"/>
</dbReference>
<dbReference type="Pfam" id="PF23081">
    <property type="entry name" value="HTH_KIF26A_B_1st"/>
    <property type="match status" value="1"/>
</dbReference>
<protein>
    <recommendedName>
        <fullName evidence="2">Kinesin-like protein KIF26A/B helical domain-containing protein</fullName>
    </recommendedName>
</protein>
<dbReference type="InParanoid" id="C3YGS8"/>
<dbReference type="GO" id="GO:0003777">
    <property type="term" value="F:microtubule motor activity"/>
    <property type="evidence" value="ECO:0007669"/>
    <property type="project" value="InterPro"/>
</dbReference>
<proteinExistence type="predicted"/>
<dbReference type="STRING" id="7739.C3YGS8"/>
<dbReference type="GO" id="GO:0007018">
    <property type="term" value="P:microtubule-based movement"/>
    <property type="evidence" value="ECO:0007669"/>
    <property type="project" value="InterPro"/>
</dbReference>
<organism>
    <name type="scientific">Branchiostoma floridae</name>
    <name type="common">Florida lancelet</name>
    <name type="synonym">Amphioxus</name>
    <dbReference type="NCBI Taxonomy" id="7739"/>
    <lineage>
        <taxon>Eukaryota</taxon>
        <taxon>Metazoa</taxon>
        <taxon>Chordata</taxon>
        <taxon>Cephalochordata</taxon>
        <taxon>Leptocardii</taxon>
        <taxon>Amphioxiformes</taxon>
        <taxon>Branchiostomatidae</taxon>
        <taxon>Branchiostoma</taxon>
    </lineage>
</organism>
<gene>
    <name evidence="3" type="ORF">BRAFLDRAFT_79309</name>
</gene>
<dbReference type="InterPro" id="IPR057090">
    <property type="entry name" value="HTH_KIF26A_B_1st"/>
</dbReference>
<dbReference type="PANTHER" id="PTHR21608">
    <property type="entry name" value="KINESIN-LIKE PROTEIN CG14535"/>
    <property type="match status" value="1"/>
</dbReference>
<feature type="compositionally biased region" description="Basic residues" evidence="1">
    <location>
        <begin position="223"/>
        <end position="233"/>
    </location>
</feature>
<sequence length="470" mass="50364">MPAVSAAQVDRFYRCSDPVSSGRGLNAMPGRLDGNFVGESDKQIWANIVSQSRQTEPVVCCPPCQALSAAECEPTTGEGLLANHSPPGRPSGGCCDGPRAGEMTAFPLTCGLRKYGKPAVDSQYQRRLKWGKQVQDSDMSASLAEKLQIPEGLQKGWSSDHCETCATHLDQLKQDAIAMVQSLDEAQSNPGSAPLGNLSSIVGSRNIAALQRGGHLPTLNPSSHHRAPGRHAQGKPQYPPHSMLPVRSSPSAVAAHAQQLLEDNWSVSKLGFQHPHLTQTQASMGSSRSSVSDIPTRSVAERSVASARIYPTPSSTAGSTGGTSAAASFFARCENSWVSTVFILAVRCENSWFSTVFILAVRCENSWVSTVVVRCENSWVSTVVVRCENFWVSTVFILAVRCENSWVSTVVVRWGWPVSGVTGTVFPRRGAVCVCGHGAAGLPVKTMSCRATFPPLAPRTSKRHHAGRSR</sequence>
<evidence type="ECO:0000259" key="2">
    <source>
        <dbReference type="Pfam" id="PF23081"/>
    </source>
</evidence>
<feature type="region of interest" description="Disordered" evidence="1">
    <location>
        <begin position="216"/>
        <end position="245"/>
    </location>
</feature>
<dbReference type="eggNOG" id="KOG4280">
    <property type="taxonomic scope" value="Eukaryota"/>
</dbReference>
<dbReference type="AlphaFoldDB" id="C3YGS8"/>
<accession>C3YGS8</accession>
<evidence type="ECO:0000313" key="3">
    <source>
        <dbReference type="EMBL" id="EEN60399.1"/>
    </source>
</evidence>
<name>C3YGS8_BRAFL</name>
<reference evidence="3" key="1">
    <citation type="journal article" date="2008" name="Nature">
        <title>The amphioxus genome and the evolution of the chordate karyotype.</title>
        <authorList>
            <consortium name="US DOE Joint Genome Institute (JGI-PGF)"/>
            <person name="Putnam N.H."/>
            <person name="Butts T."/>
            <person name="Ferrier D.E.K."/>
            <person name="Furlong R.F."/>
            <person name="Hellsten U."/>
            <person name="Kawashima T."/>
            <person name="Robinson-Rechavi M."/>
            <person name="Shoguchi E."/>
            <person name="Terry A."/>
            <person name="Yu J.-K."/>
            <person name="Benito-Gutierrez E.L."/>
            <person name="Dubchak I."/>
            <person name="Garcia-Fernandez J."/>
            <person name="Gibson-Brown J.J."/>
            <person name="Grigoriev I.V."/>
            <person name="Horton A.C."/>
            <person name="de Jong P.J."/>
            <person name="Jurka J."/>
            <person name="Kapitonov V.V."/>
            <person name="Kohara Y."/>
            <person name="Kuroki Y."/>
            <person name="Lindquist E."/>
            <person name="Lucas S."/>
            <person name="Osoegawa K."/>
            <person name="Pennacchio L.A."/>
            <person name="Salamov A.A."/>
            <person name="Satou Y."/>
            <person name="Sauka-Spengler T."/>
            <person name="Schmutz J."/>
            <person name="Shin-I T."/>
            <person name="Toyoda A."/>
            <person name="Bronner-Fraser M."/>
            <person name="Fujiyama A."/>
            <person name="Holland L.Z."/>
            <person name="Holland P.W.H."/>
            <person name="Satoh N."/>
            <person name="Rokhsar D.S."/>
        </authorList>
    </citation>
    <scope>NUCLEOTIDE SEQUENCE [LARGE SCALE GENOMIC DNA]</scope>
    <source>
        <strain evidence="3">S238N-H82</strain>
        <tissue evidence="3">Testes</tissue>
    </source>
</reference>